<feature type="region of interest" description="Disordered" evidence="9">
    <location>
        <begin position="1296"/>
        <end position="1359"/>
    </location>
</feature>
<evidence type="ECO:0000256" key="4">
    <source>
        <dbReference type="ARBA" id="ARBA00022889"/>
    </source>
</evidence>
<keyword evidence="3" id="KW-0677">Repeat</keyword>
<dbReference type="InterPro" id="IPR000152">
    <property type="entry name" value="EGF-type_Asp/Asn_hydroxyl_site"/>
</dbReference>
<dbReference type="InterPro" id="IPR000742">
    <property type="entry name" value="EGF"/>
</dbReference>
<accession>A0ABM4KPD5</accession>
<feature type="domain" description="Laminin G" evidence="12">
    <location>
        <begin position="30"/>
        <end position="217"/>
    </location>
</feature>
<dbReference type="Proteomes" id="UP001652662">
    <property type="component" value="Chromosome 14"/>
</dbReference>
<comment type="subcellular location">
    <subcellularLocation>
        <location evidence="1">Membrane</location>
        <topology evidence="1">Single-pass membrane protein</topology>
    </subcellularLocation>
</comment>
<feature type="domain" description="EGF-like" evidence="13">
    <location>
        <begin position="219"/>
        <end position="256"/>
    </location>
</feature>
<organism evidence="14 15">
    <name type="scientific">Equus przewalskii</name>
    <name type="common">Przewalski's horse</name>
    <name type="synonym">Equus caballus przewalskii</name>
    <dbReference type="NCBI Taxonomy" id="9798"/>
    <lineage>
        <taxon>Eukaryota</taxon>
        <taxon>Metazoa</taxon>
        <taxon>Chordata</taxon>
        <taxon>Craniata</taxon>
        <taxon>Vertebrata</taxon>
        <taxon>Euteleostomi</taxon>
        <taxon>Mammalia</taxon>
        <taxon>Eutheria</taxon>
        <taxon>Laurasiatheria</taxon>
        <taxon>Perissodactyla</taxon>
        <taxon>Equidae</taxon>
        <taxon>Equus</taxon>
    </lineage>
</organism>
<comment type="caution">
    <text evidence="8">Lacks conserved residue(s) required for the propagation of feature annotation.</text>
</comment>
<proteinExistence type="predicted"/>
<dbReference type="PROSITE" id="PS50025">
    <property type="entry name" value="LAM_G_DOMAIN"/>
    <property type="match status" value="6"/>
</dbReference>
<dbReference type="CDD" id="cd00054">
    <property type="entry name" value="EGF_CA"/>
    <property type="match status" value="1"/>
</dbReference>
<keyword evidence="11" id="KW-0732">Signal</keyword>
<feature type="domain" description="Laminin G" evidence="12">
    <location>
        <begin position="263"/>
        <end position="445"/>
    </location>
</feature>
<dbReference type="Gene3D" id="2.60.120.200">
    <property type="match status" value="6"/>
</dbReference>
<evidence type="ECO:0000256" key="8">
    <source>
        <dbReference type="PROSITE-ProRule" id="PRU00076"/>
    </source>
</evidence>
<keyword evidence="7" id="KW-1015">Disulfide bond</keyword>
<keyword evidence="6 10" id="KW-0472">Membrane</keyword>
<dbReference type="SMART" id="SM00181">
    <property type="entry name" value="EGF"/>
    <property type="match status" value="3"/>
</dbReference>
<evidence type="ECO:0000256" key="1">
    <source>
        <dbReference type="ARBA" id="ARBA00004167"/>
    </source>
</evidence>
<evidence type="ECO:0000313" key="14">
    <source>
        <dbReference type="Proteomes" id="UP001652662"/>
    </source>
</evidence>
<name>A0ABM4KPD5_EQUPR</name>
<evidence type="ECO:0000313" key="15">
    <source>
        <dbReference type="RefSeq" id="XP_070430064.1"/>
    </source>
</evidence>
<evidence type="ECO:0000256" key="10">
    <source>
        <dbReference type="SAM" id="Phobius"/>
    </source>
</evidence>
<dbReference type="Pfam" id="PF02210">
    <property type="entry name" value="Laminin_G_2"/>
    <property type="match status" value="6"/>
</dbReference>
<keyword evidence="5 10" id="KW-1133">Transmembrane helix</keyword>
<evidence type="ECO:0000256" key="5">
    <source>
        <dbReference type="ARBA" id="ARBA00022989"/>
    </source>
</evidence>
<dbReference type="SMART" id="SM00282">
    <property type="entry name" value="LamG"/>
    <property type="match status" value="6"/>
</dbReference>
<dbReference type="PANTHER" id="PTHR15036">
    <property type="entry name" value="PIKACHURIN-LIKE PROTEIN"/>
    <property type="match status" value="1"/>
</dbReference>
<feature type="domain" description="Laminin G" evidence="12">
    <location>
        <begin position="877"/>
        <end position="1052"/>
    </location>
</feature>
<keyword evidence="4" id="KW-0130">Cell adhesion</keyword>
<dbReference type="RefSeq" id="XP_070430064.1">
    <property type="nucleotide sequence ID" value="XM_070573963.1"/>
</dbReference>
<feature type="transmembrane region" description="Helical" evidence="10">
    <location>
        <begin position="1372"/>
        <end position="1392"/>
    </location>
</feature>
<dbReference type="SMART" id="SM00294">
    <property type="entry name" value="4.1m"/>
    <property type="match status" value="1"/>
</dbReference>
<feature type="domain" description="EGF-like" evidence="13">
    <location>
        <begin position="648"/>
        <end position="685"/>
    </location>
</feature>
<evidence type="ECO:0000256" key="6">
    <source>
        <dbReference type="ARBA" id="ARBA00023136"/>
    </source>
</evidence>
<dbReference type="InterPro" id="IPR003585">
    <property type="entry name" value="Neurexin-like"/>
</dbReference>
<protein>
    <submittedName>
        <fullName evidence="15">Neurexin-1 isoform X38</fullName>
    </submittedName>
</protein>
<dbReference type="InterPro" id="IPR050372">
    <property type="entry name" value="Neurexin-related_CASP"/>
</dbReference>
<gene>
    <name evidence="15" type="primary">NRXN1</name>
</gene>
<sequence>MGTALLQRGGCFLLCLSLLLLGCWAELGNGLEFPGAEGQWTRFPKWNACCESEMSFQLKTRSARGLVLYFDDEGFCDFLELILTRGGRLQLSFSIFCAEPATLLADTPVNDGAWHHVRIRRQFRNTTLFIDQVEAKWVEVKSKRRDMTVFSGLFVGGLPPELRAAALKLTLASVREREPFKGWIRDVRVNSSQALPVDSGDVKLDDEPPNSGGGSPCEAGEEGEGGVCLNGGVCSVVDDQAVCDCSRTGFRGKDCSQGKEEYIATFKGSEYFCYDLSQNPIQSSSDEITLSFKTLQRNGLMLHTGKSADYVNLALKNGAVSLVINLGSGAFEALVEPVNGKFNDNAWHDVKVTRNLRQVTISVDGILTTTGYTQEDYTMLGSDDFFYVGGSPSTADLPGSPVSNNFMGCLKEVVYKNNDVRLELSRLAKQGDPKMKIHGVVAFKCENVATLDPITFETPESFISLPKWNAKKTGSISFDFRTTEPNGLILFSHGKPRHQKDAKHPQMIKVDFFAIEMLDGHLYLLLDMGSGTIKIKALQKKVNDGEWYHVDFQRDGRSGTISVNTLRTPYTAPGESEILDLDDELYLGGLPENKAGLVFPTEVWTALLNYGYVGCIRDLFIDGQSKDIRQMAEVQSTAGVKPSCSRETAKPCLSNPCKNNGMCRDGWNRYVCDCSGTGYLGRSCEREATVLSYDGSMFMKIQLPVVMHTEAEDVSLRFRSQRAYGILMATTSRDSADTLRLELDAGRVKLTVNLDCIRINCNSSKGPETLFAGYNLNDNEWHTVRVVRRGKSLKLTVDDQQAMTGQMAGDHTRLEFHNIETGIITERRYLSSVPSNFIGHLQSLTFNGMAYIDLCKNGDIDYCELNARFGFRNIIADPVTFKTKSSYVALATLQAYTSMHLFFQFKTTSLDGLILYNSGDGNDFIVVELVKGYLHYVFDLGNGANLIKGSSNKPLNDNQWHNVMISRDTSNLHTVKIDTKITTQITAGARNLDLKSDLYIGGVAKETYKSLPKLVHAKEGFQGCLASVDLNGRLPDLIADALFCNGQIERGCEGPSTTCQEDSCSNQGVCLQQWDGFSCDCSMTSFSGPLCNDPGTTYIFSKGGGQITYKWPPNDRPSTRADRLAIGFSTVQKEAVLVRVDSSSGLGDYLELHIHQGKIGVKFNVGTDDIAIEESNAIINDGKYHVVRFTRSGGNATLQVDSWPVIERYPAGRQLTIFNSQATIIIGGKEQGQPFQGQLSGLYYNGLKVLNMAAENDANIAIVGNVRLVGEVPSSMTTESTATAMQSEMSTSIMETTTTLATSTARRGKPPTKEPVSQTTDDILVASAECPSDDEDIDPCEPSSANPTRAGGREPYPGSAEVIRESSSTTGMVVGIVAAAALCILILLYAMYKYRNRDEGSYHVDESRNYISNSAQSNGAVVKEKQPSSAKSANKNKKNKDKEYYV</sequence>
<evidence type="ECO:0000256" key="11">
    <source>
        <dbReference type="SAM" id="SignalP"/>
    </source>
</evidence>
<feature type="signal peptide" evidence="11">
    <location>
        <begin position="1"/>
        <end position="25"/>
    </location>
</feature>
<feature type="chain" id="PRO_5045272391" evidence="11">
    <location>
        <begin position="26"/>
        <end position="1446"/>
    </location>
</feature>
<dbReference type="PROSITE" id="PS00010">
    <property type="entry name" value="ASX_HYDROXYL"/>
    <property type="match status" value="1"/>
</dbReference>
<feature type="domain" description="Laminin G" evidence="12">
    <location>
        <begin position="690"/>
        <end position="863"/>
    </location>
</feature>
<feature type="compositionally biased region" description="Low complexity" evidence="9">
    <location>
        <begin position="1296"/>
        <end position="1305"/>
    </location>
</feature>
<dbReference type="Pfam" id="PF00008">
    <property type="entry name" value="EGF"/>
    <property type="match status" value="1"/>
</dbReference>
<dbReference type="InterPro" id="IPR013320">
    <property type="entry name" value="ConA-like_dom_sf"/>
</dbReference>
<keyword evidence="2 10" id="KW-0812">Transmembrane</keyword>
<feature type="domain" description="Laminin G" evidence="12">
    <location>
        <begin position="1098"/>
        <end position="1266"/>
    </location>
</feature>
<keyword evidence="8" id="KW-0245">EGF-like domain</keyword>
<evidence type="ECO:0000256" key="2">
    <source>
        <dbReference type="ARBA" id="ARBA00022692"/>
    </source>
</evidence>
<keyword evidence="14" id="KW-1185">Reference proteome</keyword>
<dbReference type="GeneID" id="103566324"/>
<dbReference type="CDD" id="cd00110">
    <property type="entry name" value="LamG"/>
    <property type="match status" value="6"/>
</dbReference>
<evidence type="ECO:0000259" key="13">
    <source>
        <dbReference type="PROSITE" id="PS50026"/>
    </source>
</evidence>
<reference evidence="15" key="1">
    <citation type="submission" date="2025-08" db="UniProtKB">
        <authorList>
            <consortium name="RefSeq"/>
        </authorList>
    </citation>
    <scope>IDENTIFICATION</scope>
    <source>
        <tissue evidence="15">Blood</tissue>
    </source>
</reference>
<feature type="domain" description="Laminin G" evidence="12">
    <location>
        <begin position="452"/>
        <end position="644"/>
    </location>
</feature>
<feature type="domain" description="EGF-like" evidence="13">
    <location>
        <begin position="1055"/>
        <end position="1092"/>
    </location>
</feature>
<evidence type="ECO:0000256" key="9">
    <source>
        <dbReference type="SAM" id="MobiDB-lite"/>
    </source>
</evidence>
<evidence type="ECO:0000256" key="7">
    <source>
        <dbReference type="ARBA" id="ARBA00023157"/>
    </source>
</evidence>
<dbReference type="PROSITE" id="PS50026">
    <property type="entry name" value="EGF_3"/>
    <property type="match status" value="3"/>
</dbReference>
<feature type="region of interest" description="Disordered" evidence="9">
    <location>
        <begin position="1413"/>
        <end position="1446"/>
    </location>
</feature>
<dbReference type="PANTHER" id="PTHR15036:SF90">
    <property type="entry name" value="NEUREXIN 1"/>
    <property type="match status" value="1"/>
</dbReference>
<dbReference type="SUPFAM" id="SSF49899">
    <property type="entry name" value="Concanavalin A-like lectins/glucanases"/>
    <property type="match status" value="6"/>
</dbReference>
<feature type="region of interest" description="Disordered" evidence="9">
    <location>
        <begin position="196"/>
        <end position="220"/>
    </location>
</feature>
<evidence type="ECO:0000256" key="3">
    <source>
        <dbReference type="ARBA" id="ARBA00022737"/>
    </source>
</evidence>
<evidence type="ECO:0000259" key="12">
    <source>
        <dbReference type="PROSITE" id="PS50025"/>
    </source>
</evidence>
<dbReference type="InterPro" id="IPR001791">
    <property type="entry name" value="Laminin_G"/>
</dbReference>
<dbReference type="Gene3D" id="2.10.25.10">
    <property type="entry name" value="Laminin"/>
    <property type="match status" value="3"/>
</dbReference>